<comment type="caution">
    <text evidence="1">The sequence shown here is derived from an EMBL/GenBank/DDBJ whole genome shotgun (WGS) entry which is preliminary data.</text>
</comment>
<evidence type="ECO:0000313" key="1">
    <source>
        <dbReference type="EMBL" id="KAK2885240.1"/>
    </source>
</evidence>
<dbReference type="AlphaFoldDB" id="A0AA88TG70"/>
<dbReference type="Proteomes" id="UP001187343">
    <property type="component" value="Unassembled WGS sequence"/>
</dbReference>
<sequence>MIFVGLSAARRHYHLPRQALWTDSLKLQAIEGFQTLWQSEGPGANLTEAQPSNRVWAWLWLSGRMGVRRHPRAQLRVLDRLIDVKDTTETVQFAVLSQRSRITALLGLLLRSSQLTNPQEADIELQHERAGGERQWIRADALPATLTRKQQHKHQCCYFCHVPRGYALLTRNSYGILQVDLLYQQLYEVLYIIGAFESSG</sequence>
<name>A0AA88TG70_9TELE</name>
<reference evidence="1" key="1">
    <citation type="submission" date="2023-08" db="EMBL/GenBank/DDBJ databases">
        <title>Chromosome-level Genome Assembly of mud carp (Cirrhinus molitorella).</title>
        <authorList>
            <person name="Liu H."/>
        </authorList>
    </citation>
    <scope>NUCLEOTIDE SEQUENCE</scope>
    <source>
        <strain evidence="1">Prfri</strain>
        <tissue evidence="1">Muscle</tissue>
    </source>
</reference>
<accession>A0AA88TG70</accession>
<gene>
    <name evidence="1" type="ORF">Q8A67_016077</name>
</gene>
<keyword evidence="2" id="KW-1185">Reference proteome</keyword>
<protein>
    <submittedName>
        <fullName evidence="1">Uncharacterized protein</fullName>
    </submittedName>
</protein>
<proteinExistence type="predicted"/>
<dbReference type="EMBL" id="JAUYZG010000016">
    <property type="protein sequence ID" value="KAK2885240.1"/>
    <property type="molecule type" value="Genomic_DNA"/>
</dbReference>
<evidence type="ECO:0000313" key="2">
    <source>
        <dbReference type="Proteomes" id="UP001187343"/>
    </source>
</evidence>
<organism evidence="1 2">
    <name type="scientific">Cirrhinus molitorella</name>
    <name type="common">mud carp</name>
    <dbReference type="NCBI Taxonomy" id="172907"/>
    <lineage>
        <taxon>Eukaryota</taxon>
        <taxon>Metazoa</taxon>
        <taxon>Chordata</taxon>
        <taxon>Craniata</taxon>
        <taxon>Vertebrata</taxon>
        <taxon>Euteleostomi</taxon>
        <taxon>Actinopterygii</taxon>
        <taxon>Neopterygii</taxon>
        <taxon>Teleostei</taxon>
        <taxon>Ostariophysi</taxon>
        <taxon>Cypriniformes</taxon>
        <taxon>Cyprinidae</taxon>
        <taxon>Labeoninae</taxon>
        <taxon>Labeonini</taxon>
        <taxon>Cirrhinus</taxon>
    </lineage>
</organism>